<dbReference type="AlphaFoldDB" id="A4CB41"/>
<dbReference type="HOGENOM" id="CLU_3409999_0_0_6"/>
<sequence length="29" mass="3360">MSFSYSQENEQLGRFHLKAILALEAESFL</sequence>
<dbReference type="Proteomes" id="UP000006201">
    <property type="component" value="Unassembled WGS sequence"/>
</dbReference>
<name>A4CB41_9GAMM</name>
<gene>
    <name evidence="1" type="ORF">PTD2_22327</name>
</gene>
<evidence type="ECO:0000313" key="1">
    <source>
        <dbReference type="EMBL" id="EAR28599.1"/>
    </source>
</evidence>
<reference evidence="1 2" key="1">
    <citation type="submission" date="2006-02" db="EMBL/GenBank/DDBJ databases">
        <authorList>
            <person name="Moran M.A."/>
            <person name="Kjelleberg S."/>
            <person name="Egan S."/>
            <person name="Saunders N."/>
            <person name="Thomas T."/>
            <person name="Ferriera S."/>
            <person name="Johnson J."/>
            <person name="Kravitz S."/>
            <person name="Halpern A."/>
            <person name="Remington K."/>
            <person name="Beeson K."/>
            <person name="Tran B."/>
            <person name="Rogers Y.-H."/>
            <person name="Friedman R."/>
            <person name="Venter J.C."/>
        </authorList>
    </citation>
    <scope>NUCLEOTIDE SEQUENCE [LARGE SCALE GENOMIC DNA]</scope>
    <source>
        <strain evidence="1 2">D2</strain>
    </source>
</reference>
<evidence type="ECO:0000313" key="2">
    <source>
        <dbReference type="Proteomes" id="UP000006201"/>
    </source>
</evidence>
<organism evidence="1 2">
    <name type="scientific">Pseudoalteromonas tunicata D2</name>
    <dbReference type="NCBI Taxonomy" id="87626"/>
    <lineage>
        <taxon>Bacteria</taxon>
        <taxon>Pseudomonadati</taxon>
        <taxon>Pseudomonadota</taxon>
        <taxon>Gammaproteobacteria</taxon>
        <taxon>Alteromonadales</taxon>
        <taxon>Pseudoalteromonadaceae</taxon>
        <taxon>Pseudoalteromonas</taxon>
    </lineage>
</organism>
<accession>A4CB41</accession>
<protein>
    <submittedName>
        <fullName evidence="1">Uncharacterized protein</fullName>
    </submittedName>
</protein>
<dbReference type="EMBL" id="AAOH01000004">
    <property type="protein sequence ID" value="EAR28599.1"/>
    <property type="molecule type" value="Genomic_DNA"/>
</dbReference>
<comment type="caution">
    <text evidence="1">The sequence shown here is derived from an EMBL/GenBank/DDBJ whole genome shotgun (WGS) entry which is preliminary data.</text>
</comment>
<keyword evidence="2" id="KW-1185">Reference proteome</keyword>
<proteinExistence type="predicted"/>